<dbReference type="PANTHER" id="PTHR11923">
    <property type="entry name" value="SCAVENGER RECEPTOR CLASS B TYPE-1 SR-B1"/>
    <property type="match status" value="1"/>
</dbReference>
<evidence type="ECO:0000256" key="1">
    <source>
        <dbReference type="ARBA" id="ARBA00004370"/>
    </source>
</evidence>
<evidence type="ECO:0000256" key="4">
    <source>
        <dbReference type="ARBA" id="ARBA00022989"/>
    </source>
</evidence>
<evidence type="ECO:0000313" key="7">
    <source>
        <dbReference type="Proteomes" id="UP000887577"/>
    </source>
</evidence>
<keyword evidence="5" id="KW-0472">Membrane</keyword>
<dbReference type="GO" id="GO:0005737">
    <property type="term" value="C:cytoplasm"/>
    <property type="evidence" value="ECO:0007669"/>
    <property type="project" value="TreeGrafter"/>
</dbReference>
<dbReference type="InterPro" id="IPR002159">
    <property type="entry name" value="CD36_fam"/>
</dbReference>
<dbReference type="PRINTS" id="PR01609">
    <property type="entry name" value="CD36FAMILY"/>
</dbReference>
<comment type="similarity">
    <text evidence="2">Belongs to the CD36 family.</text>
</comment>
<accession>A0A914Z9C6</accession>
<dbReference type="GO" id="GO:0005044">
    <property type="term" value="F:scavenger receptor activity"/>
    <property type="evidence" value="ECO:0007669"/>
    <property type="project" value="TreeGrafter"/>
</dbReference>
<dbReference type="Pfam" id="PF01130">
    <property type="entry name" value="CD36"/>
    <property type="match status" value="1"/>
</dbReference>
<dbReference type="Proteomes" id="UP000887577">
    <property type="component" value="Unplaced"/>
</dbReference>
<dbReference type="GO" id="GO:0016020">
    <property type="term" value="C:membrane"/>
    <property type="evidence" value="ECO:0007669"/>
    <property type="project" value="UniProtKB-SubCell"/>
</dbReference>
<keyword evidence="4" id="KW-1133">Transmembrane helix</keyword>
<keyword evidence="6" id="KW-0325">Glycoprotein</keyword>
<dbReference type="PANTHER" id="PTHR11923:SF105">
    <property type="entry name" value="PROTEIN CBR-SCAV-1"/>
    <property type="match status" value="1"/>
</dbReference>
<name>A0A914Z9C6_9BILA</name>
<reference evidence="8" key="1">
    <citation type="submission" date="2022-11" db="UniProtKB">
        <authorList>
            <consortium name="WormBaseParasite"/>
        </authorList>
    </citation>
    <scope>IDENTIFICATION</scope>
</reference>
<evidence type="ECO:0000256" key="3">
    <source>
        <dbReference type="ARBA" id="ARBA00022692"/>
    </source>
</evidence>
<evidence type="ECO:0000313" key="8">
    <source>
        <dbReference type="WBParaSite" id="PSU_v2.g6852.t1"/>
    </source>
</evidence>
<dbReference type="AlphaFoldDB" id="A0A914Z9C6"/>
<proteinExistence type="inferred from homology"/>
<comment type="subcellular location">
    <subcellularLocation>
        <location evidence="1">Membrane</location>
    </subcellularLocation>
</comment>
<protein>
    <submittedName>
        <fullName evidence="8">Uncharacterized protein</fullName>
    </submittedName>
</protein>
<dbReference type="WBParaSite" id="PSU_v2.g6852.t1">
    <property type="protein sequence ID" value="PSU_v2.g6852.t1"/>
    <property type="gene ID" value="PSU_v2.g6852"/>
</dbReference>
<evidence type="ECO:0000256" key="2">
    <source>
        <dbReference type="ARBA" id="ARBA00010532"/>
    </source>
</evidence>
<sequence>MYGKKAGDYCLPTGLLDASGCKKGPVAFSLPHFLESDKIVQQFFPRSKPDPSKHQTYLDIEPTSGTVFAARKRLQINAVCGGLPTP</sequence>
<evidence type="ECO:0000256" key="6">
    <source>
        <dbReference type="ARBA" id="ARBA00023180"/>
    </source>
</evidence>
<organism evidence="7 8">
    <name type="scientific">Panagrolaimus superbus</name>
    <dbReference type="NCBI Taxonomy" id="310955"/>
    <lineage>
        <taxon>Eukaryota</taxon>
        <taxon>Metazoa</taxon>
        <taxon>Ecdysozoa</taxon>
        <taxon>Nematoda</taxon>
        <taxon>Chromadorea</taxon>
        <taxon>Rhabditida</taxon>
        <taxon>Tylenchina</taxon>
        <taxon>Panagrolaimomorpha</taxon>
        <taxon>Panagrolaimoidea</taxon>
        <taxon>Panagrolaimidae</taxon>
        <taxon>Panagrolaimus</taxon>
    </lineage>
</organism>
<evidence type="ECO:0000256" key="5">
    <source>
        <dbReference type="ARBA" id="ARBA00023136"/>
    </source>
</evidence>
<keyword evidence="3" id="KW-0812">Transmembrane</keyword>
<keyword evidence="7" id="KW-1185">Reference proteome</keyword>